<keyword evidence="6" id="KW-0653">Protein transport</keyword>
<dbReference type="EMBL" id="JAHMUF010000015">
    <property type="protein sequence ID" value="KAG7192942.1"/>
    <property type="molecule type" value="Genomic_DNA"/>
</dbReference>
<dbReference type="GO" id="GO:0044614">
    <property type="term" value="C:nuclear pore cytoplasmic filaments"/>
    <property type="evidence" value="ECO:0007669"/>
    <property type="project" value="TreeGrafter"/>
</dbReference>
<dbReference type="GO" id="GO:0000973">
    <property type="term" value="P:post-transcriptional tethering of RNA polymerase II gene DNA at nuclear periphery"/>
    <property type="evidence" value="ECO:0007669"/>
    <property type="project" value="TreeGrafter"/>
</dbReference>
<dbReference type="RefSeq" id="XP_043048492.1">
    <property type="nucleotide sequence ID" value="XM_043192197.1"/>
</dbReference>
<dbReference type="GO" id="GO:0051028">
    <property type="term" value="P:mRNA transport"/>
    <property type="evidence" value="ECO:0007669"/>
    <property type="project" value="UniProtKB-KW"/>
</dbReference>
<dbReference type="InterPro" id="IPR037665">
    <property type="entry name" value="Nucleoporin_S59-like"/>
</dbReference>
<dbReference type="GO" id="GO:0006405">
    <property type="term" value="P:RNA export from nucleus"/>
    <property type="evidence" value="ECO:0007669"/>
    <property type="project" value="TreeGrafter"/>
</dbReference>
<keyword evidence="4" id="KW-0068">Autocatalytic cleavage</keyword>
<feature type="coiled-coil region" evidence="10">
    <location>
        <begin position="537"/>
        <end position="597"/>
    </location>
</feature>
<dbReference type="GO" id="GO:0017056">
    <property type="term" value="F:structural constituent of nuclear pore"/>
    <property type="evidence" value="ECO:0007669"/>
    <property type="project" value="InterPro"/>
</dbReference>
<evidence type="ECO:0000256" key="10">
    <source>
        <dbReference type="SAM" id="Coils"/>
    </source>
</evidence>
<dbReference type="InterPro" id="IPR021967">
    <property type="entry name" value="Nup98_C"/>
</dbReference>
<comment type="caution">
    <text evidence="13">The sequence shown here is derived from an EMBL/GenBank/DDBJ whole genome shotgun (WGS) entry which is preliminary data.</text>
</comment>
<evidence type="ECO:0000256" key="9">
    <source>
        <dbReference type="ARBA" id="ARBA00023242"/>
    </source>
</evidence>
<feature type="region of interest" description="Disordered" evidence="11">
    <location>
        <begin position="226"/>
        <end position="245"/>
    </location>
</feature>
<evidence type="ECO:0000256" key="11">
    <source>
        <dbReference type="SAM" id="MobiDB-lite"/>
    </source>
</evidence>
<reference evidence="13" key="1">
    <citation type="submission" date="2021-03" db="EMBL/GenBank/DDBJ databases">
        <authorList>
            <person name="Palmer J.M."/>
        </authorList>
    </citation>
    <scope>NUCLEOTIDE SEQUENCE</scope>
    <source>
        <strain evidence="13">ARV_011</strain>
    </source>
</reference>
<dbReference type="InterPro" id="IPR036903">
    <property type="entry name" value="Nup98_auto-Pept-S59_dom_sf"/>
</dbReference>
<sequence>MSSWGAAGGFGATQGSNLFGNSATSNAGQPGGLFGSATTGATSANPATGLFGNSSTKQTTQLLLFGGGGGLFNTPGTSGIGTGTGTSAAATSGSFGVNTSKPGLFSNTGLGGGNVGGGVNNTNANLTSTTNANPYQQSLVNVQNEQPLTSMPPSITGQLFHKETPNENRGYSYLQVSKQQESKKSGLLSRLAQAFKHIRNPGTTTIRGLFTQNNISVLQKKELPSNSSGVSRFVPSKVTKQQTKSKLTSLEGKDLSNIKRLIIKSEPLKYHQIDANEVFSKRRANISIKPVTTNGDATDDDDELDEAADTAYPSGSKVLYTVSKDRVEDESKIRVILKQSQPDQKQIPNSDKPELNNGYWTLPSISQLIELTEEELLNIKNFIIGRKGFGQVAYDHPVDLSGFMEIAREEGIPLEKVLFERIFVFDKKVVLVYPDEDNDDKPAVGNGVNIPATITIENVTPKDHQPLSEFVDKLKNMVGTEFVTYDPLAKRWIFKVLHFSVWGLIDEDELNPQMYEKLISIKRKQDNTEDQSFIQYQNAYQAEIIEQELKKQRLNRDTHGLPGAWGYNATQDTPLNVQRNEEIFEEIRNEIETYRENQVTQDLSKVDFEDKDKDKVVPEYSSSSSTAEVEEEEEELSSSDPALKVAYFRDFFNNLPPGTDLNEIVQERVYEPDITNDEAFDIIQRKPDIPTADDWLLQLELTNNIDSPLNPQLLDVLATKPSQAFNLANVDDILFGDFNKAAVLYSTPIPEGGPGKVMDAIELTPIQLTMEPKLVDVFLSKITIKAQDNKYPQIASYKELNFADFQQCLECKLNETALLLKLASVLFDVKIGSEFEIIKYQREAFVSWLAEYNKPLLAQAIKDHSKDKLQIVLDYLYYGDLKLAVEAAWETSNAYLSPVLVLLDSNDQAAIAIAQNQLESWRNNNELENIPAPVVKVYQILAREIQLLSKELPWNMVFSLKLLYDDPTKTLNELIQVTLKEQTYLDSAVIALLQLYNIWCSKNLEEALLFVKECSQLSISLKWVIQEVLLAGKTDDIGVEFGNYLLDHGLWFQSLVAFLCLNDGELSTKNVRKVVLLNIQRIDEQTQIELTEKLHIPKELIAEARALEYEKSRDYWVSTEAFMNAKLWSEAHRIIASKLGPEVVISNNETSRRALIDLMNKFPSNGSIIPTWNVGAGIYESYCELIANNEDLESLTSLLKNIPYVATDEEGKEFNEKVALKLVSKFVGDIAIAHSNDLEQLKNLLNKLYLGEPEKQYFNHRITV</sequence>
<dbReference type="Gene3D" id="3.30.1610.10">
    <property type="entry name" value="Peptidase S59, nucleoporin"/>
    <property type="match status" value="1"/>
</dbReference>
<evidence type="ECO:0000256" key="7">
    <source>
        <dbReference type="ARBA" id="ARBA00023010"/>
    </source>
</evidence>
<dbReference type="InterPro" id="IPR007230">
    <property type="entry name" value="Nup98_auto-Pept-S59_dom"/>
</dbReference>
<keyword evidence="9" id="KW-0539">Nucleus</keyword>
<evidence type="ECO:0000256" key="3">
    <source>
        <dbReference type="ARBA" id="ARBA00022448"/>
    </source>
</evidence>
<dbReference type="Pfam" id="PF04096">
    <property type="entry name" value="Nucleoporin2"/>
    <property type="match status" value="1"/>
</dbReference>
<feature type="domain" description="Peptidase S59" evidence="12">
    <location>
        <begin position="356"/>
        <end position="499"/>
    </location>
</feature>
<dbReference type="PROSITE" id="PS51434">
    <property type="entry name" value="NUP_C"/>
    <property type="match status" value="1"/>
</dbReference>
<evidence type="ECO:0000256" key="6">
    <source>
        <dbReference type="ARBA" id="ARBA00022927"/>
    </source>
</evidence>
<feature type="region of interest" description="Disordered" evidence="11">
    <location>
        <begin position="614"/>
        <end position="638"/>
    </location>
</feature>
<evidence type="ECO:0000256" key="1">
    <source>
        <dbReference type="ARBA" id="ARBA00004567"/>
    </source>
</evidence>
<comment type="similarity">
    <text evidence="2">Belongs to the nucleoporin GLFG family.</text>
</comment>
<keyword evidence="7" id="KW-0811">Translocation</keyword>
<evidence type="ECO:0000256" key="2">
    <source>
        <dbReference type="ARBA" id="ARBA00008926"/>
    </source>
</evidence>
<keyword evidence="3" id="KW-0813">Transport</keyword>
<evidence type="ECO:0000256" key="4">
    <source>
        <dbReference type="ARBA" id="ARBA00022813"/>
    </source>
</evidence>
<accession>A0A9P8AHW6</accession>
<evidence type="ECO:0000256" key="8">
    <source>
        <dbReference type="ARBA" id="ARBA00023132"/>
    </source>
</evidence>
<keyword evidence="10" id="KW-0175">Coiled coil</keyword>
<keyword evidence="14" id="KW-1185">Reference proteome</keyword>
<dbReference type="AlphaFoldDB" id="A0A9P8AHW6"/>
<dbReference type="GO" id="GO:0003723">
    <property type="term" value="F:RNA binding"/>
    <property type="evidence" value="ECO:0007669"/>
    <property type="project" value="TreeGrafter"/>
</dbReference>
<dbReference type="GO" id="GO:0008139">
    <property type="term" value="F:nuclear localization sequence binding"/>
    <property type="evidence" value="ECO:0007669"/>
    <property type="project" value="TreeGrafter"/>
</dbReference>
<dbReference type="Proteomes" id="UP000790833">
    <property type="component" value="Unassembled WGS sequence"/>
</dbReference>
<evidence type="ECO:0000256" key="5">
    <source>
        <dbReference type="ARBA" id="ARBA00022816"/>
    </source>
</evidence>
<feature type="compositionally biased region" description="Acidic residues" evidence="11">
    <location>
        <begin position="628"/>
        <end position="637"/>
    </location>
</feature>
<dbReference type="GO" id="GO:0006606">
    <property type="term" value="P:protein import into nucleus"/>
    <property type="evidence" value="ECO:0007669"/>
    <property type="project" value="TreeGrafter"/>
</dbReference>
<keyword evidence="5" id="KW-0509">mRNA transport</keyword>
<dbReference type="PANTHER" id="PTHR23198">
    <property type="entry name" value="NUCLEOPORIN"/>
    <property type="match status" value="1"/>
</dbReference>
<name>A0A9P8AHW6_9ASCO</name>
<dbReference type="PANTHER" id="PTHR23198:SF6">
    <property type="entry name" value="NUCLEAR PORE COMPLEX PROTEIN NUP98-NUP96"/>
    <property type="match status" value="1"/>
</dbReference>
<dbReference type="GO" id="GO:0034398">
    <property type="term" value="P:telomere tethering at nuclear periphery"/>
    <property type="evidence" value="ECO:0007669"/>
    <property type="project" value="TreeGrafter"/>
</dbReference>
<dbReference type="OrthoDB" id="3797628at2759"/>
<evidence type="ECO:0000259" key="12">
    <source>
        <dbReference type="PROSITE" id="PS51434"/>
    </source>
</evidence>
<dbReference type="SUPFAM" id="SSF82215">
    <property type="entry name" value="C-terminal autoproteolytic domain of nucleoporin nup98"/>
    <property type="match status" value="1"/>
</dbReference>
<proteinExistence type="inferred from homology"/>
<evidence type="ECO:0000313" key="14">
    <source>
        <dbReference type="Proteomes" id="UP000790833"/>
    </source>
</evidence>
<keyword evidence="8" id="KW-0906">Nuclear pore complex</keyword>
<dbReference type="Gene3D" id="1.25.40.690">
    <property type="match status" value="1"/>
</dbReference>
<gene>
    <name evidence="13" type="ORF">KQ657_001399</name>
</gene>
<evidence type="ECO:0000313" key="13">
    <source>
        <dbReference type="EMBL" id="KAG7192942.1"/>
    </source>
</evidence>
<organism evidence="13 14">
    <name type="scientific">Scheffersomyces spartinae</name>
    <dbReference type="NCBI Taxonomy" id="45513"/>
    <lineage>
        <taxon>Eukaryota</taxon>
        <taxon>Fungi</taxon>
        <taxon>Dikarya</taxon>
        <taxon>Ascomycota</taxon>
        <taxon>Saccharomycotina</taxon>
        <taxon>Pichiomycetes</taxon>
        <taxon>Debaryomycetaceae</taxon>
        <taxon>Scheffersomyces</taxon>
    </lineage>
</organism>
<dbReference type="Pfam" id="PF12110">
    <property type="entry name" value="Nup96"/>
    <property type="match status" value="2"/>
</dbReference>
<dbReference type="GeneID" id="66114773"/>
<comment type="subcellular location">
    <subcellularLocation>
        <location evidence="1">Nucleus</location>
        <location evidence="1">Nuclear pore complex</location>
    </subcellularLocation>
</comment>
<protein>
    <recommendedName>
        <fullName evidence="12">Peptidase S59 domain-containing protein</fullName>
    </recommendedName>
</protein>